<evidence type="ECO:0000256" key="1">
    <source>
        <dbReference type="ARBA" id="ARBA00008609"/>
    </source>
</evidence>
<keyword evidence="4 10" id="KW-0808">Transferase</keyword>
<dbReference type="Proteomes" id="UP000231637">
    <property type="component" value="Chromosome"/>
</dbReference>
<evidence type="ECO:0000259" key="9">
    <source>
        <dbReference type="Pfam" id="PF08669"/>
    </source>
</evidence>
<evidence type="ECO:0000256" key="6">
    <source>
        <dbReference type="ARBA" id="ARBA00047665"/>
    </source>
</evidence>
<dbReference type="NCBIfam" id="NF001567">
    <property type="entry name" value="PRK00389.1"/>
    <property type="match status" value="1"/>
</dbReference>
<evidence type="ECO:0000313" key="10">
    <source>
        <dbReference type="EMBL" id="ATX83028.1"/>
    </source>
</evidence>
<accession>A0A2K8L6T8</accession>
<dbReference type="GO" id="GO:0008168">
    <property type="term" value="F:methyltransferase activity"/>
    <property type="evidence" value="ECO:0007669"/>
    <property type="project" value="UniProtKB-KW"/>
</dbReference>
<dbReference type="PANTHER" id="PTHR43757">
    <property type="entry name" value="AMINOMETHYLTRANSFERASE"/>
    <property type="match status" value="1"/>
</dbReference>
<evidence type="ECO:0000256" key="5">
    <source>
        <dbReference type="ARBA" id="ARBA00031395"/>
    </source>
</evidence>
<feature type="binding site" evidence="7">
    <location>
        <position position="200"/>
    </location>
    <ligand>
        <name>substrate</name>
    </ligand>
</feature>
<dbReference type="Gene3D" id="4.10.1250.10">
    <property type="entry name" value="Aminomethyltransferase fragment"/>
    <property type="match status" value="1"/>
</dbReference>
<dbReference type="Pfam" id="PF08669">
    <property type="entry name" value="GCV_T_C"/>
    <property type="match status" value="1"/>
</dbReference>
<evidence type="ECO:0000256" key="3">
    <source>
        <dbReference type="ARBA" id="ARBA00022576"/>
    </source>
</evidence>
<dbReference type="Gene3D" id="3.30.1360.120">
    <property type="entry name" value="Probable tRNA modification gtpase trme, domain 1"/>
    <property type="match status" value="1"/>
</dbReference>
<dbReference type="InterPro" id="IPR027266">
    <property type="entry name" value="TrmE/GcvT-like"/>
</dbReference>
<protein>
    <recommendedName>
        <fullName evidence="2">aminomethyltransferase</fullName>
        <ecNumber evidence="2">2.1.2.10</ecNumber>
    </recommendedName>
    <alternativeName>
        <fullName evidence="5">Glycine cleavage system T protein</fullName>
    </alternativeName>
</protein>
<dbReference type="PANTHER" id="PTHR43757:SF2">
    <property type="entry name" value="AMINOMETHYLTRANSFERASE, MITOCHONDRIAL"/>
    <property type="match status" value="1"/>
</dbReference>
<evidence type="ECO:0000256" key="7">
    <source>
        <dbReference type="PIRSR" id="PIRSR006487-1"/>
    </source>
</evidence>
<comment type="catalytic activity">
    <reaction evidence="6">
        <text>N(6)-[(R)-S(8)-aminomethyldihydrolipoyl]-L-lysyl-[protein] + (6S)-5,6,7,8-tetrahydrofolate = N(6)-[(R)-dihydrolipoyl]-L-lysyl-[protein] + (6R)-5,10-methylene-5,6,7,8-tetrahydrofolate + NH4(+)</text>
        <dbReference type="Rhea" id="RHEA:16945"/>
        <dbReference type="Rhea" id="RHEA-COMP:10475"/>
        <dbReference type="Rhea" id="RHEA-COMP:10492"/>
        <dbReference type="ChEBI" id="CHEBI:15636"/>
        <dbReference type="ChEBI" id="CHEBI:28938"/>
        <dbReference type="ChEBI" id="CHEBI:57453"/>
        <dbReference type="ChEBI" id="CHEBI:83100"/>
        <dbReference type="ChEBI" id="CHEBI:83143"/>
        <dbReference type="EC" id="2.1.2.10"/>
    </reaction>
</comment>
<reference evidence="10 11" key="1">
    <citation type="submission" date="2016-12" db="EMBL/GenBank/DDBJ databases">
        <title>Isolation and genomic insights into novel planktonic Zetaproteobacteria from stratified waters of the Chesapeake Bay.</title>
        <authorList>
            <person name="McAllister S.M."/>
            <person name="Kato S."/>
            <person name="Chan C.S."/>
            <person name="Chiu B.K."/>
            <person name="Field E.K."/>
        </authorList>
    </citation>
    <scope>NUCLEOTIDE SEQUENCE [LARGE SCALE GENOMIC DNA]</scope>
    <source>
        <strain evidence="10 11">CP-8</strain>
    </source>
</reference>
<dbReference type="GO" id="GO:0008483">
    <property type="term" value="F:transaminase activity"/>
    <property type="evidence" value="ECO:0007669"/>
    <property type="project" value="UniProtKB-KW"/>
</dbReference>
<feature type="domain" description="Aminomethyltransferase C-terminal" evidence="9">
    <location>
        <begin position="283"/>
        <end position="357"/>
    </location>
</feature>
<dbReference type="NCBIfam" id="TIGR00528">
    <property type="entry name" value="gcvT"/>
    <property type="match status" value="1"/>
</dbReference>
<dbReference type="GO" id="GO:0006546">
    <property type="term" value="P:glycine catabolic process"/>
    <property type="evidence" value="ECO:0007669"/>
    <property type="project" value="InterPro"/>
</dbReference>
<dbReference type="EMBL" id="CP018800">
    <property type="protein sequence ID" value="ATX83028.1"/>
    <property type="molecule type" value="Genomic_DNA"/>
</dbReference>
<dbReference type="InterPro" id="IPR006222">
    <property type="entry name" value="GCVT_N"/>
</dbReference>
<organism evidence="10 11">
    <name type="scientific">Mariprofundus ferrinatatus</name>
    <dbReference type="NCBI Taxonomy" id="1921087"/>
    <lineage>
        <taxon>Bacteria</taxon>
        <taxon>Pseudomonadati</taxon>
        <taxon>Pseudomonadota</taxon>
        <taxon>Candidatius Mariprofundia</taxon>
        <taxon>Mariprofundales</taxon>
        <taxon>Mariprofundaceae</taxon>
        <taxon>Mariprofundus</taxon>
    </lineage>
</organism>
<dbReference type="EC" id="2.1.2.10" evidence="2"/>
<dbReference type="SUPFAM" id="SSF103025">
    <property type="entry name" value="Folate-binding domain"/>
    <property type="match status" value="1"/>
</dbReference>
<dbReference type="KEGG" id="mfn:Ga0123462_2194"/>
<keyword evidence="11" id="KW-1185">Reference proteome</keyword>
<dbReference type="SUPFAM" id="SSF101790">
    <property type="entry name" value="Aminomethyltransferase beta-barrel domain"/>
    <property type="match status" value="1"/>
</dbReference>
<dbReference type="GO" id="GO:0004047">
    <property type="term" value="F:aminomethyltransferase activity"/>
    <property type="evidence" value="ECO:0007669"/>
    <property type="project" value="UniProtKB-EC"/>
</dbReference>
<gene>
    <name evidence="10" type="ORF">Ga0123462_2194</name>
</gene>
<evidence type="ECO:0000259" key="8">
    <source>
        <dbReference type="Pfam" id="PF01571"/>
    </source>
</evidence>
<proteinExistence type="inferred from homology"/>
<dbReference type="AlphaFoldDB" id="A0A2K8L6T8"/>
<name>A0A2K8L6T8_9PROT</name>
<dbReference type="GO" id="GO:0005960">
    <property type="term" value="C:glycine cleavage complex"/>
    <property type="evidence" value="ECO:0007669"/>
    <property type="project" value="InterPro"/>
</dbReference>
<sequence length="363" mass="39547">MSELAKTPLFSEHVAMGGKMVPFAGFEMPVQYKSGALKEYTFVREGGAGIFDITHMGQVRVSGAEALAFLQHVTTNDVSKLADGQVHYSALLNNAGTFIDDITTYRISDTEYYLCINAANRHKDVAHLQGEAKRFDVTVSDESDETTLLALQGAAAQKALQPLVDGDLENIGYYRFAQVVIGGADAIVSRTGYTGEDGFEIYIPNHIAVDVWKQLLANGAEPIGLAARDMLRTEMGYALYGHEISDQVTPVEAKLMWITKLDKGDFIGKSAVEARKAEGPRQRLIALKLTGRGIPREHYRVFADGVDTGEVTSGMFSPMAGGVALAYVKPEHAETAALAIEIRGNKVEAERTTLPFVRSNVRR</sequence>
<dbReference type="InterPro" id="IPR013977">
    <property type="entry name" value="GcvT_C"/>
</dbReference>
<dbReference type="FunFam" id="3.30.70.1400:FF:000001">
    <property type="entry name" value="Aminomethyltransferase"/>
    <property type="match status" value="1"/>
</dbReference>
<comment type="similarity">
    <text evidence="1">Belongs to the GcvT family.</text>
</comment>
<dbReference type="Gene3D" id="2.40.30.110">
    <property type="entry name" value="Aminomethyltransferase beta-barrel domains"/>
    <property type="match status" value="1"/>
</dbReference>
<dbReference type="GO" id="GO:0032259">
    <property type="term" value="P:methylation"/>
    <property type="evidence" value="ECO:0007669"/>
    <property type="project" value="UniProtKB-KW"/>
</dbReference>
<keyword evidence="10" id="KW-0489">Methyltransferase</keyword>
<evidence type="ECO:0000256" key="2">
    <source>
        <dbReference type="ARBA" id="ARBA00012616"/>
    </source>
</evidence>
<dbReference type="RefSeq" id="WP_100266310.1">
    <property type="nucleotide sequence ID" value="NZ_CP018800.1"/>
</dbReference>
<dbReference type="InterPro" id="IPR029043">
    <property type="entry name" value="GcvT/YgfZ_C"/>
</dbReference>
<dbReference type="OrthoDB" id="5288518at2"/>
<dbReference type="InterPro" id="IPR028896">
    <property type="entry name" value="GcvT/YgfZ/DmdA"/>
</dbReference>
<feature type="domain" description="GCVT N-terminal" evidence="8">
    <location>
        <begin position="10"/>
        <end position="263"/>
    </location>
</feature>
<evidence type="ECO:0000256" key="4">
    <source>
        <dbReference type="ARBA" id="ARBA00022679"/>
    </source>
</evidence>
<dbReference type="PIRSF" id="PIRSF006487">
    <property type="entry name" value="GcvT"/>
    <property type="match status" value="1"/>
</dbReference>
<dbReference type="InterPro" id="IPR006223">
    <property type="entry name" value="GcvT"/>
</dbReference>
<evidence type="ECO:0000313" key="11">
    <source>
        <dbReference type="Proteomes" id="UP000231637"/>
    </source>
</evidence>
<dbReference type="Pfam" id="PF01571">
    <property type="entry name" value="GCV_T"/>
    <property type="match status" value="1"/>
</dbReference>
<dbReference type="Gene3D" id="3.30.70.1400">
    <property type="entry name" value="Aminomethyltransferase beta-barrel domains"/>
    <property type="match status" value="1"/>
</dbReference>
<keyword evidence="3" id="KW-0032">Aminotransferase</keyword>
<dbReference type="GO" id="GO:0005829">
    <property type="term" value="C:cytosol"/>
    <property type="evidence" value="ECO:0007669"/>
    <property type="project" value="TreeGrafter"/>
</dbReference>